<feature type="region of interest" description="Disordered" evidence="1">
    <location>
        <begin position="99"/>
        <end position="157"/>
    </location>
</feature>
<reference evidence="2" key="1">
    <citation type="journal article" date="2020" name="Stud. Mycol.">
        <title>101 Dothideomycetes genomes: a test case for predicting lifestyles and emergence of pathogens.</title>
        <authorList>
            <person name="Haridas S."/>
            <person name="Albert R."/>
            <person name="Binder M."/>
            <person name="Bloem J."/>
            <person name="Labutti K."/>
            <person name="Salamov A."/>
            <person name="Andreopoulos B."/>
            <person name="Baker S."/>
            <person name="Barry K."/>
            <person name="Bills G."/>
            <person name="Bluhm B."/>
            <person name="Cannon C."/>
            <person name="Castanera R."/>
            <person name="Culley D."/>
            <person name="Daum C."/>
            <person name="Ezra D."/>
            <person name="Gonzalez J."/>
            <person name="Henrissat B."/>
            <person name="Kuo A."/>
            <person name="Liang C."/>
            <person name="Lipzen A."/>
            <person name="Lutzoni F."/>
            <person name="Magnuson J."/>
            <person name="Mondo S."/>
            <person name="Nolan M."/>
            <person name="Ohm R."/>
            <person name="Pangilinan J."/>
            <person name="Park H.-J."/>
            <person name="Ramirez L."/>
            <person name="Alfaro M."/>
            <person name="Sun H."/>
            <person name="Tritt A."/>
            <person name="Yoshinaga Y."/>
            <person name="Zwiers L.-H."/>
            <person name="Turgeon B."/>
            <person name="Goodwin S."/>
            <person name="Spatafora J."/>
            <person name="Crous P."/>
            <person name="Grigoriev I."/>
        </authorList>
    </citation>
    <scope>NUCLEOTIDE SEQUENCE</scope>
    <source>
        <strain evidence="2">CBS 627.86</strain>
    </source>
</reference>
<dbReference type="Proteomes" id="UP000799770">
    <property type="component" value="Unassembled WGS sequence"/>
</dbReference>
<name>A0A6A5Z938_9PLEO</name>
<evidence type="ECO:0000256" key="1">
    <source>
        <dbReference type="SAM" id="MobiDB-lite"/>
    </source>
</evidence>
<dbReference type="EMBL" id="ML977322">
    <property type="protein sequence ID" value="KAF2115614.1"/>
    <property type="molecule type" value="Genomic_DNA"/>
</dbReference>
<evidence type="ECO:0000313" key="2">
    <source>
        <dbReference type="EMBL" id="KAF2115614.1"/>
    </source>
</evidence>
<accession>A0A6A5Z938</accession>
<organism evidence="2 3">
    <name type="scientific">Lophiotrema nucula</name>
    <dbReference type="NCBI Taxonomy" id="690887"/>
    <lineage>
        <taxon>Eukaryota</taxon>
        <taxon>Fungi</taxon>
        <taxon>Dikarya</taxon>
        <taxon>Ascomycota</taxon>
        <taxon>Pezizomycotina</taxon>
        <taxon>Dothideomycetes</taxon>
        <taxon>Pleosporomycetidae</taxon>
        <taxon>Pleosporales</taxon>
        <taxon>Lophiotremataceae</taxon>
        <taxon>Lophiotrema</taxon>
    </lineage>
</organism>
<protein>
    <submittedName>
        <fullName evidence="2">Uncharacterized protein</fullName>
    </submittedName>
</protein>
<evidence type="ECO:0000313" key="3">
    <source>
        <dbReference type="Proteomes" id="UP000799770"/>
    </source>
</evidence>
<proteinExistence type="predicted"/>
<feature type="compositionally biased region" description="Basic and acidic residues" evidence="1">
    <location>
        <begin position="113"/>
        <end position="123"/>
    </location>
</feature>
<dbReference type="AlphaFoldDB" id="A0A6A5Z938"/>
<keyword evidence="3" id="KW-1185">Reference proteome</keyword>
<gene>
    <name evidence="2" type="ORF">BDV96DRAFT_599195</name>
</gene>
<sequence>MEQNWSNRTTRSDIVEWYPKAKDQLQIELQPQDRLPRNIERYQDPAMCPTHSAASRLTTVVFSWPLKFGICTRREEPRDEMPYRSTSHHSALHAVHAPVREPSQRGSGAVTVPEKEHSVHEAGGDPPGTANGTYSREMCGGAPSKSTSSEHSPILTRLPNMGQTSMALVTVSRLQGFYAAGTSGIGKNG</sequence>